<evidence type="ECO:0000313" key="2">
    <source>
        <dbReference type="Proteomes" id="UP000887013"/>
    </source>
</evidence>
<reference evidence="1" key="1">
    <citation type="submission" date="2020-08" db="EMBL/GenBank/DDBJ databases">
        <title>Multicomponent nature underlies the extraordinary mechanical properties of spider dragline silk.</title>
        <authorList>
            <person name="Kono N."/>
            <person name="Nakamura H."/>
            <person name="Mori M."/>
            <person name="Yoshida Y."/>
            <person name="Ohtoshi R."/>
            <person name="Malay A.D."/>
            <person name="Moran D.A.P."/>
            <person name="Tomita M."/>
            <person name="Numata K."/>
            <person name="Arakawa K."/>
        </authorList>
    </citation>
    <scope>NUCLEOTIDE SEQUENCE</scope>
</reference>
<organism evidence="1 2">
    <name type="scientific">Nephila pilipes</name>
    <name type="common">Giant wood spider</name>
    <name type="synonym">Nephila maculata</name>
    <dbReference type="NCBI Taxonomy" id="299642"/>
    <lineage>
        <taxon>Eukaryota</taxon>
        <taxon>Metazoa</taxon>
        <taxon>Ecdysozoa</taxon>
        <taxon>Arthropoda</taxon>
        <taxon>Chelicerata</taxon>
        <taxon>Arachnida</taxon>
        <taxon>Araneae</taxon>
        <taxon>Araneomorphae</taxon>
        <taxon>Entelegynae</taxon>
        <taxon>Araneoidea</taxon>
        <taxon>Nephilidae</taxon>
        <taxon>Nephila</taxon>
    </lineage>
</organism>
<dbReference type="Proteomes" id="UP000887013">
    <property type="component" value="Unassembled WGS sequence"/>
</dbReference>
<comment type="caution">
    <text evidence="1">The sequence shown here is derived from an EMBL/GenBank/DDBJ whole genome shotgun (WGS) entry which is preliminary data.</text>
</comment>
<name>A0A8X6UI25_NEPPI</name>
<dbReference type="EMBL" id="BMAW01031114">
    <property type="protein sequence ID" value="GFU19692.1"/>
    <property type="molecule type" value="Genomic_DNA"/>
</dbReference>
<dbReference type="OrthoDB" id="8059413at2759"/>
<dbReference type="AlphaFoldDB" id="A0A8X6UI25"/>
<proteinExistence type="predicted"/>
<keyword evidence="2" id="KW-1185">Reference proteome</keyword>
<sequence length="135" mass="15235">MDEPIKTIGSTSVTYEITSLRSWQLEWNSMKFSFGASIVLTYMNIDDVLTGTETLLEVKELKNQLILINIFPKGEMDLHKWCGNNDELSEISGNNYDFSDPSEIKALGAKIIIWGGYEKTPNVTLCPISPGYMIY</sequence>
<accession>A0A8X6UI25</accession>
<evidence type="ECO:0000313" key="1">
    <source>
        <dbReference type="EMBL" id="GFU19692.1"/>
    </source>
</evidence>
<gene>
    <name evidence="1" type="ORF">NPIL_44971</name>
</gene>
<protein>
    <submittedName>
        <fullName evidence="1">Uncharacterized protein</fullName>
    </submittedName>
</protein>